<evidence type="ECO:0000313" key="2">
    <source>
        <dbReference type="EMBL" id="EEG88522.1"/>
    </source>
</evidence>
<dbReference type="GO" id="GO:0004803">
    <property type="term" value="F:transposase activity"/>
    <property type="evidence" value="ECO:0007669"/>
    <property type="project" value="InterPro"/>
</dbReference>
<dbReference type="Pfam" id="PF01609">
    <property type="entry name" value="DDE_Tnp_1"/>
    <property type="match status" value="1"/>
</dbReference>
<dbReference type="Proteomes" id="UP000003793">
    <property type="component" value="Unassembled WGS sequence"/>
</dbReference>
<organism evidence="2 3">
    <name type="scientific">Coprococcus comes ATCC 27758</name>
    <dbReference type="NCBI Taxonomy" id="470146"/>
    <lineage>
        <taxon>Bacteria</taxon>
        <taxon>Bacillati</taxon>
        <taxon>Bacillota</taxon>
        <taxon>Clostridia</taxon>
        <taxon>Lachnospirales</taxon>
        <taxon>Lachnospiraceae</taxon>
        <taxon>Coprococcus</taxon>
    </lineage>
</organism>
<sequence length="204" mass="23629">MALPALFSALRLSHHQTTTVARHDVLDGIKSVYIGDRGYCSYNNMAHVVEQGQYFLFRTKDIHSKGLVGNFNFPDAESFDINVSVILVRSHSKKILADIHTEGYIRFVDQSAAFDYIEYGSYDTYELSFRILRFPISTSTYECIVTNLPRDEFPVERIKTLYNARWSIESSFRKLKYTIGLSNFHAYKPEYVKQEIWARLLASL</sequence>
<comment type="caution">
    <text evidence="2">The sequence shown here is derived from an EMBL/GenBank/DDBJ whole genome shotgun (WGS) entry which is preliminary data.</text>
</comment>
<dbReference type="HOGENOM" id="CLU_1382071_0_0_9"/>
<evidence type="ECO:0000313" key="3">
    <source>
        <dbReference type="Proteomes" id="UP000003793"/>
    </source>
</evidence>
<feature type="domain" description="Transposase IS4-like" evidence="1">
    <location>
        <begin position="23"/>
        <end position="203"/>
    </location>
</feature>
<evidence type="ECO:0000259" key="1">
    <source>
        <dbReference type="Pfam" id="PF01609"/>
    </source>
</evidence>
<dbReference type="PANTHER" id="PTHR33258:SF1">
    <property type="entry name" value="TRANSPOSASE INSL FOR INSERTION SEQUENCE ELEMENT IS186A-RELATED"/>
    <property type="match status" value="1"/>
</dbReference>
<gene>
    <name evidence="2" type="ORF">COPCOM_03230</name>
</gene>
<dbReference type="GO" id="GO:0006313">
    <property type="term" value="P:DNA transposition"/>
    <property type="evidence" value="ECO:0007669"/>
    <property type="project" value="InterPro"/>
</dbReference>
<proteinExistence type="predicted"/>
<dbReference type="GO" id="GO:0003677">
    <property type="term" value="F:DNA binding"/>
    <property type="evidence" value="ECO:0007669"/>
    <property type="project" value="InterPro"/>
</dbReference>
<accession>C0BDH6</accession>
<dbReference type="PANTHER" id="PTHR33258">
    <property type="entry name" value="TRANSPOSASE INSL FOR INSERTION SEQUENCE ELEMENT IS186A-RELATED"/>
    <property type="match status" value="1"/>
</dbReference>
<reference evidence="2 3" key="2">
    <citation type="submission" date="2009-03" db="EMBL/GenBank/DDBJ databases">
        <title>Draft genome sequence of Coprococcus comes (ATCC 27758).</title>
        <authorList>
            <person name="Sudarsanam P."/>
            <person name="Ley R."/>
            <person name="Guruge J."/>
            <person name="Turnbaugh P.J."/>
            <person name="Mahowald M."/>
            <person name="Liep D."/>
            <person name="Gordon J."/>
        </authorList>
    </citation>
    <scope>NUCLEOTIDE SEQUENCE [LARGE SCALE GENOMIC DNA]</scope>
    <source>
        <strain evidence="2 3">ATCC 27758</strain>
    </source>
</reference>
<dbReference type="InterPro" id="IPR002559">
    <property type="entry name" value="Transposase_11"/>
</dbReference>
<dbReference type="AlphaFoldDB" id="C0BDH6"/>
<dbReference type="EMBL" id="ABVR01000043">
    <property type="protein sequence ID" value="EEG88522.1"/>
    <property type="molecule type" value="Genomic_DNA"/>
</dbReference>
<name>C0BDH6_9FIRM</name>
<reference evidence="2 3" key="1">
    <citation type="submission" date="2009-02" db="EMBL/GenBank/DDBJ databases">
        <authorList>
            <person name="Fulton L."/>
            <person name="Clifton S."/>
            <person name="Fulton B."/>
            <person name="Xu J."/>
            <person name="Minx P."/>
            <person name="Pepin K.H."/>
            <person name="Johnson M."/>
            <person name="Bhonagiri V."/>
            <person name="Nash W.E."/>
            <person name="Mardis E.R."/>
            <person name="Wilson R.K."/>
        </authorList>
    </citation>
    <scope>NUCLEOTIDE SEQUENCE [LARGE SCALE GENOMIC DNA]</scope>
    <source>
        <strain evidence="2 3">ATCC 27758</strain>
    </source>
</reference>
<dbReference type="SUPFAM" id="SSF53098">
    <property type="entry name" value="Ribonuclease H-like"/>
    <property type="match status" value="1"/>
</dbReference>
<protein>
    <submittedName>
        <fullName evidence="2">Transposase, IS4 family</fullName>
    </submittedName>
</protein>
<dbReference type="InterPro" id="IPR012337">
    <property type="entry name" value="RNaseH-like_sf"/>
</dbReference>